<sequence>MSIIIFRQWFGNKLYPILFSLCIIVSLGAFLTLDALQQSVDDYISDNQKQIVGGDIVITDNQAWSDKLLTEIKQLDKQNVVFDYQFNAIVYTDNDSLLTRIKAVSLAYPLYGDLILTGNTGQWHTGSVLVEQQVLNTLNVNIGDSIQIGEAQFIIHAEILTEPDRPLTAFGFGARIIMHDSDLAKTKLMGQKSRINYRIEIKTPENSATESAEQVAGQALLVQLNQLTKNTSISVKTAEQSNTSISNLSQNFLVFLKLLVIAVIALSGIGIMSIVKAFVSRQKNTNAIRVALGEKSTSVITSYRILFSVMALISVLLAWLASLLVLYLGKDIFAAILPNNLALNISWISGIKAIVIALILTTLMTHVTLKSIHTIKPVAVLHKHQKQQNLSALPWLWLVCSGLAALVLLYLELGNIKQSLQVFAGLIMIWLAFALLTKALMSLIKWLLDKNIIRQWMVSLALQNIFRKGNQSNLFITALSMTTMILGTITILDHSINQQLIATYPEDAPNFFLLDVQANQQQQLDEMLGESLTYYPVIRARIVSVNGVDAMTLKTKLGRYYNISRVFNLSYANELLITEKLSKSINNQELFADTIDSEPMSILASFADFLQVGLGDEVVFNVQGIKIKTTITSIRARLKRGPSPFFYFIFPPEVMADAPQIRFATAKVADDKRVLMQTQIAKSFPGITTLDGGNIAKKLKTFVDQLKGLVQIFTALSLFAGLLIFATSLVATSQDRLRESFYYRMMGMQAKDLLQLSIIEFLALGLFAFNLGVLISVIISALITKYWFSLSYIFPWQIFTIAS</sequence>
<feature type="transmembrane region" description="Helical" evidence="1">
    <location>
        <begin position="423"/>
        <end position="448"/>
    </location>
</feature>
<feature type="transmembrane region" description="Helical" evidence="1">
    <location>
        <begin position="390"/>
        <end position="411"/>
    </location>
</feature>
<name>A0A3B0VXA5_9ZZZZ</name>
<dbReference type="AlphaFoldDB" id="A0A3B0VXA5"/>
<dbReference type="PANTHER" id="PTHR30287:SF1">
    <property type="entry name" value="INNER MEMBRANE PROTEIN"/>
    <property type="match status" value="1"/>
</dbReference>
<feature type="transmembrane region" description="Helical" evidence="1">
    <location>
        <begin position="474"/>
        <end position="492"/>
    </location>
</feature>
<dbReference type="PANTHER" id="PTHR30287">
    <property type="entry name" value="MEMBRANE COMPONENT OF PREDICTED ABC SUPERFAMILY METABOLITE UPTAKE TRANSPORTER"/>
    <property type="match status" value="1"/>
</dbReference>
<evidence type="ECO:0000256" key="1">
    <source>
        <dbReference type="SAM" id="Phobius"/>
    </source>
</evidence>
<reference evidence="2" key="1">
    <citation type="submission" date="2018-06" db="EMBL/GenBank/DDBJ databases">
        <authorList>
            <person name="Zhirakovskaya E."/>
        </authorList>
    </citation>
    <scope>NUCLEOTIDE SEQUENCE</scope>
</reference>
<keyword evidence="1" id="KW-0472">Membrane</keyword>
<feature type="transmembrane region" description="Helical" evidence="1">
    <location>
        <begin position="14"/>
        <end position="33"/>
    </location>
</feature>
<organism evidence="2">
    <name type="scientific">hydrothermal vent metagenome</name>
    <dbReference type="NCBI Taxonomy" id="652676"/>
    <lineage>
        <taxon>unclassified sequences</taxon>
        <taxon>metagenomes</taxon>
        <taxon>ecological metagenomes</taxon>
    </lineage>
</organism>
<feature type="transmembrane region" description="Helical" evidence="1">
    <location>
        <begin position="305"/>
        <end position="327"/>
    </location>
</feature>
<keyword evidence="1" id="KW-0812">Transmembrane</keyword>
<feature type="non-terminal residue" evidence="2">
    <location>
        <position position="803"/>
    </location>
</feature>
<dbReference type="EMBL" id="UOEW01000154">
    <property type="protein sequence ID" value="VAW36876.1"/>
    <property type="molecule type" value="Genomic_DNA"/>
</dbReference>
<feature type="transmembrane region" description="Helical" evidence="1">
    <location>
        <begin position="252"/>
        <end position="279"/>
    </location>
</feature>
<protein>
    <submittedName>
        <fullName evidence="2">ABC transporter, permease protein, putative</fullName>
    </submittedName>
</protein>
<proteinExistence type="predicted"/>
<evidence type="ECO:0000313" key="2">
    <source>
        <dbReference type="EMBL" id="VAW36876.1"/>
    </source>
</evidence>
<gene>
    <name evidence="2" type="ORF">MNBD_GAMMA01-2147</name>
</gene>
<feature type="transmembrane region" description="Helical" evidence="1">
    <location>
        <begin position="753"/>
        <end position="783"/>
    </location>
</feature>
<dbReference type="GO" id="GO:0005886">
    <property type="term" value="C:plasma membrane"/>
    <property type="evidence" value="ECO:0007669"/>
    <property type="project" value="UniProtKB-SubCell"/>
</dbReference>
<feature type="transmembrane region" description="Helical" evidence="1">
    <location>
        <begin position="708"/>
        <end position="732"/>
    </location>
</feature>
<keyword evidence="1" id="KW-1133">Transmembrane helix</keyword>
<feature type="transmembrane region" description="Helical" evidence="1">
    <location>
        <begin position="347"/>
        <end position="369"/>
    </location>
</feature>
<accession>A0A3B0VXA5</accession>
<dbReference type="InterPro" id="IPR038766">
    <property type="entry name" value="Membrane_comp_ABC_pdt"/>
</dbReference>